<evidence type="ECO:0000256" key="1">
    <source>
        <dbReference type="ARBA" id="ARBA00004651"/>
    </source>
</evidence>
<dbReference type="GO" id="GO:0005886">
    <property type="term" value="C:plasma membrane"/>
    <property type="evidence" value="ECO:0007669"/>
    <property type="project" value="UniProtKB-SubCell"/>
</dbReference>
<keyword evidence="4 8" id="KW-0812">Transmembrane</keyword>
<evidence type="ECO:0000256" key="5">
    <source>
        <dbReference type="ARBA" id="ARBA00022989"/>
    </source>
</evidence>
<feature type="transmembrane region" description="Helical" evidence="8">
    <location>
        <begin position="6"/>
        <end position="23"/>
    </location>
</feature>
<evidence type="ECO:0000256" key="2">
    <source>
        <dbReference type="ARBA" id="ARBA00010388"/>
    </source>
</evidence>
<keyword evidence="6 8" id="KW-0472">Membrane</keyword>
<evidence type="ECO:0000256" key="3">
    <source>
        <dbReference type="ARBA" id="ARBA00022475"/>
    </source>
</evidence>
<dbReference type="EMBL" id="WBKA01000002">
    <property type="protein sequence ID" value="KAB1632891.1"/>
    <property type="molecule type" value="Genomic_DNA"/>
</dbReference>
<evidence type="ECO:0000256" key="6">
    <source>
        <dbReference type="ARBA" id="ARBA00023136"/>
    </source>
</evidence>
<dbReference type="Proteomes" id="UP000481339">
    <property type="component" value="Unassembled WGS sequence"/>
</dbReference>
<gene>
    <name evidence="9" type="ORF">F8O02_03260</name>
</gene>
<feature type="transmembrane region" description="Helical" evidence="8">
    <location>
        <begin position="70"/>
        <end position="94"/>
    </location>
</feature>
<organism evidence="9 10">
    <name type="scientific">Pseudoclavibacter caeni</name>
    <dbReference type="NCBI Taxonomy" id="908846"/>
    <lineage>
        <taxon>Bacteria</taxon>
        <taxon>Bacillati</taxon>
        <taxon>Actinomycetota</taxon>
        <taxon>Actinomycetes</taxon>
        <taxon>Micrococcales</taxon>
        <taxon>Microbacteriaceae</taxon>
        <taxon>Pseudoclavibacter</taxon>
    </lineage>
</organism>
<dbReference type="PANTHER" id="PTHR34583:SF2">
    <property type="entry name" value="ANTIPORTER SUBUNIT MNHC2-RELATED"/>
    <property type="match status" value="1"/>
</dbReference>
<keyword evidence="5 8" id="KW-1133">Transmembrane helix</keyword>
<evidence type="ECO:0000313" key="9">
    <source>
        <dbReference type="EMBL" id="KAB1632891.1"/>
    </source>
</evidence>
<dbReference type="PANTHER" id="PTHR34583">
    <property type="entry name" value="ANTIPORTER SUBUNIT MNHC2-RELATED"/>
    <property type="match status" value="1"/>
</dbReference>
<dbReference type="Pfam" id="PF00420">
    <property type="entry name" value="Oxidored_q2"/>
    <property type="match status" value="1"/>
</dbReference>
<accession>A0A7C8FY96</accession>
<dbReference type="AlphaFoldDB" id="A0A7C8FY96"/>
<comment type="similarity">
    <text evidence="2">Belongs to the CPA3 antiporters (TC 2.A.63) subunit C family.</text>
</comment>
<comment type="caution">
    <text evidence="9">The sequence shown here is derived from an EMBL/GenBank/DDBJ whole genome shotgun (WGS) entry which is preliminary data.</text>
</comment>
<feature type="compositionally biased region" description="Basic and acidic residues" evidence="7">
    <location>
        <begin position="133"/>
        <end position="142"/>
    </location>
</feature>
<evidence type="ECO:0000256" key="8">
    <source>
        <dbReference type="SAM" id="Phobius"/>
    </source>
</evidence>
<dbReference type="RefSeq" id="WP_158035813.1">
    <property type="nucleotide sequence ID" value="NZ_BAAAZV010000003.1"/>
</dbReference>
<keyword evidence="3" id="KW-1003">Cell membrane</keyword>
<dbReference type="OrthoDB" id="9799219at2"/>
<keyword evidence="10" id="KW-1185">Reference proteome</keyword>
<evidence type="ECO:0000313" key="10">
    <source>
        <dbReference type="Proteomes" id="UP000481339"/>
    </source>
</evidence>
<dbReference type="InterPro" id="IPR050601">
    <property type="entry name" value="CPA3_antiporter_subunitC"/>
</dbReference>
<protein>
    <submittedName>
        <fullName evidence="9">Na(+)/H(+) antiporter subunit C</fullName>
    </submittedName>
</protein>
<feature type="transmembrane region" description="Helical" evidence="8">
    <location>
        <begin position="30"/>
        <end position="50"/>
    </location>
</feature>
<comment type="subcellular location">
    <subcellularLocation>
        <location evidence="1">Cell membrane</location>
        <topology evidence="1">Multi-pass membrane protein</topology>
    </subcellularLocation>
</comment>
<reference evidence="9 10" key="1">
    <citation type="submission" date="2019-09" db="EMBL/GenBank/DDBJ databases">
        <title>Phylogeny of genus Pseudoclavibacter and closely related genus.</title>
        <authorList>
            <person name="Li Y."/>
        </authorList>
    </citation>
    <scope>NUCLEOTIDE SEQUENCE [LARGE SCALE GENOMIC DNA]</scope>
    <source>
        <strain evidence="9 10">JCM 16921</strain>
    </source>
</reference>
<dbReference type="Gene3D" id="1.10.287.3510">
    <property type="match status" value="1"/>
</dbReference>
<feature type="region of interest" description="Disordered" evidence="7">
    <location>
        <begin position="104"/>
        <end position="156"/>
    </location>
</feature>
<name>A0A7C8FY96_9MICO</name>
<proteinExistence type="inferred from homology"/>
<evidence type="ECO:0000256" key="7">
    <source>
        <dbReference type="SAM" id="MobiDB-lite"/>
    </source>
</evidence>
<feature type="compositionally biased region" description="Acidic residues" evidence="7">
    <location>
        <begin position="143"/>
        <end position="156"/>
    </location>
</feature>
<sequence length="156" mass="16449">MTVSLALIVLMAVLYAAGAYLLLARSLSRILIGVLLVGNATNLLLLVVAGDPGDAPIVTDGVDTAGMTDPLTQGLTLTAIVITFGMTALLLALVHRSWRIARQERTDERTMVPGSDAHADDEGARVAAETADDDRALHKALDASDEDEDNEDGGRR</sequence>
<evidence type="ECO:0000256" key="4">
    <source>
        <dbReference type="ARBA" id="ARBA00022692"/>
    </source>
</evidence>
<dbReference type="InterPro" id="IPR039428">
    <property type="entry name" value="NUOK/Mnh_C1-like"/>
</dbReference>